<dbReference type="SMART" id="SM00382">
    <property type="entry name" value="AAA"/>
    <property type="match status" value="1"/>
</dbReference>
<reference evidence="11 12" key="1">
    <citation type="submission" date="2020-12" db="EMBL/GenBank/DDBJ databases">
        <title>Sulforoseuscoccus oceanibium gen. nov., sp. nov., a representative of the phylum Verrucomicrobia with special cytoplasmic membrane, and proposal of Sulforoseuscoccusaceae fam. nov.</title>
        <authorList>
            <person name="Xi F."/>
        </authorList>
    </citation>
    <scope>NUCLEOTIDE SEQUENCE [LARGE SCALE GENOMIC DNA]</scope>
    <source>
        <strain evidence="11 12">T37</strain>
    </source>
</reference>
<feature type="binding site" evidence="7">
    <location>
        <begin position="220"/>
        <end position="225"/>
    </location>
    <ligand>
        <name>ATP</name>
        <dbReference type="ChEBI" id="CHEBI:30616"/>
    </ligand>
</feature>
<dbReference type="Pfam" id="PF00006">
    <property type="entry name" value="ATP-synt_ab"/>
    <property type="match status" value="1"/>
</dbReference>
<dbReference type="GO" id="GO:0008186">
    <property type="term" value="F:ATP-dependent activity, acting on RNA"/>
    <property type="evidence" value="ECO:0007669"/>
    <property type="project" value="InterPro"/>
</dbReference>
<evidence type="ECO:0000313" key="11">
    <source>
        <dbReference type="EMBL" id="QQL44512.1"/>
    </source>
</evidence>
<dbReference type="GO" id="GO:0004386">
    <property type="term" value="F:helicase activity"/>
    <property type="evidence" value="ECO:0007669"/>
    <property type="project" value="UniProtKB-UniRule"/>
</dbReference>
<dbReference type="GO" id="GO:0005829">
    <property type="term" value="C:cytosol"/>
    <property type="evidence" value="ECO:0007669"/>
    <property type="project" value="UniProtKB-ARBA"/>
</dbReference>
<dbReference type="Gene3D" id="3.40.50.300">
    <property type="entry name" value="P-loop containing nucleotide triphosphate hydrolases"/>
    <property type="match status" value="1"/>
</dbReference>
<dbReference type="KEGG" id="soa:G3M56_011565"/>
<dbReference type="Proteomes" id="UP000475117">
    <property type="component" value="Chromosome"/>
</dbReference>
<keyword evidence="3 7" id="KW-0347">Helicase</keyword>
<dbReference type="InterPro" id="IPR004665">
    <property type="entry name" value="Term_rho"/>
</dbReference>
<keyword evidence="7" id="KW-0067">ATP-binding</keyword>
<keyword evidence="2 7" id="KW-0378">Hydrolase</keyword>
<dbReference type="SUPFAM" id="SSF50249">
    <property type="entry name" value="Nucleic acid-binding proteins"/>
    <property type="match status" value="1"/>
</dbReference>
<protein>
    <recommendedName>
        <fullName evidence="7">Transcription termination factor Rho</fullName>
        <ecNumber evidence="7">3.6.4.-</ecNumber>
    </recommendedName>
    <alternativeName>
        <fullName evidence="7">ATP-dependent helicase Rho</fullName>
    </alternativeName>
</protein>
<comment type="caution">
    <text evidence="7">Lacks conserved residue(s) required for the propagation of feature annotation.</text>
</comment>
<evidence type="ECO:0000256" key="6">
    <source>
        <dbReference type="ARBA" id="ARBA00023163"/>
    </source>
</evidence>
<dbReference type="NCBIfam" id="NF006886">
    <property type="entry name" value="PRK09376.1"/>
    <property type="match status" value="1"/>
</dbReference>
<dbReference type="InterPro" id="IPR011113">
    <property type="entry name" value="Rho_RNA-bd"/>
</dbReference>
<dbReference type="PROSITE" id="PS51856">
    <property type="entry name" value="RHO_RNA_BD"/>
    <property type="match status" value="1"/>
</dbReference>
<comment type="function">
    <text evidence="7">Facilitates transcription termination by a mechanism that involves Rho binding to the nascent RNA, activation of Rho's RNA-dependent ATPase activity, and release of the mRNA from the DNA template.</text>
</comment>
<dbReference type="InterPro" id="IPR011129">
    <property type="entry name" value="CSD"/>
</dbReference>
<keyword evidence="12" id="KW-1185">Reference proteome</keyword>
<dbReference type="InterPro" id="IPR012340">
    <property type="entry name" value="NA-bd_OB-fold"/>
</dbReference>
<feature type="region of interest" description="Disordered" evidence="9">
    <location>
        <begin position="1"/>
        <end position="33"/>
    </location>
</feature>
<dbReference type="Pfam" id="PF07497">
    <property type="entry name" value="Rho_RNA_bind"/>
    <property type="match status" value="1"/>
</dbReference>
<evidence type="ECO:0000256" key="9">
    <source>
        <dbReference type="SAM" id="MobiDB-lite"/>
    </source>
</evidence>
<comment type="subunit">
    <text evidence="7">Homohexamer. The homohexamer assembles into an open ring structure.</text>
</comment>
<evidence type="ECO:0000256" key="8">
    <source>
        <dbReference type="PROSITE-ProRule" id="PRU01203"/>
    </source>
</evidence>
<keyword evidence="1 7" id="KW-0806">Transcription termination</keyword>
<evidence type="ECO:0000256" key="7">
    <source>
        <dbReference type="HAMAP-Rule" id="MF_01884"/>
    </source>
</evidence>
<evidence type="ECO:0000256" key="4">
    <source>
        <dbReference type="ARBA" id="ARBA00022884"/>
    </source>
</evidence>
<dbReference type="GO" id="GO:0005524">
    <property type="term" value="F:ATP binding"/>
    <property type="evidence" value="ECO:0007669"/>
    <property type="project" value="UniProtKB-UniRule"/>
</dbReference>
<dbReference type="HAMAP" id="MF_01884">
    <property type="entry name" value="Rho"/>
    <property type="match status" value="1"/>
</dbReference>
<dbReference type="PANTHER" id="PTHR46425:SF1">
    <property type="entry name" value="TRANSCRIPTION TERMINATION FACTOR RHO"/>
    <property type="match status" value="1"/>
</dbReference>
<dbReference type="InterPro" id="IPR027417">
    <property type="entry name" value="P-loop_NTPase"/>
</dbReference>
<name>A0A7T7F0N9_9BACT</name>
<comment type="similarity">
    <text evidence="7 8">Belongs to the Rho family.</text>
</comment>
<dbReference type="InterPro" id="IPR003593">
    <property type="entry name" value="AAA+_ATPase"/>
</dbReference>
<dbReference type="GO" id="GO:0006353">
    <property type="term" value="P:DNA-templated transcription termination"/>
    <property type="evidence" value="ECO:0007669"/>
    <property type="project" value="UniProtKB-UniRule"/>
</dbReference>
<keyword evidence="5 7" id="KW-0805">Transcription regulation</keyword>
<organism evidence="11 12">
    <name type="scientific">Sulfuriroseicoccus oceanibius</name>
    <dbReference type="NCBI Taxonomy" id="2707525"/>
    <lineage>
        <taxon>Bacteria</taxon>
        <taxon>Pseudomonadati</taxon>
        <taxon>Verrucomicrobiota</taxon>
        <taxon>Verrucomicrobiia</taxon>
        <taxon>Verrucomicrobiales</taxon>
        <taxon>Verrucomicrobiaceae</taxon>
        <taxon>Sulfuriroseicoccus</taxon>
    </lineage>
</organism>
<feature type="domain" description="Rho RNA-BD" evidence="10">
    <location>
        <begin position="88"/>
        <end position="164"/>
    </location>
</feature>
<dbReference type="GO" id="GO:0003723">
    <property type="term" value="F:RNA binding"/>
    <property type="evidence" value="ECO:0007669"/>
    <property type="project" value="UniProtKB-UniRule"/>
</dbReference>
<dbReference type="EMBL" id="CP066776">
    <property type="protein sequence ID" value="QQL44512.1"/>
    <property type="molecule type" value="Genomic_DNA"/>
</dbReference>
<dbReference type="RefSeq" id="WP_235203419.1">
    <property type="nucleotide sequence ID" value="NZ_CP066776.1"/>
</dbReference>
<gene>
    <name evidence="7 11" type="primary">rho</name>
    <name evidence="11" type="ORF">G3M56_011565</name>
</gene>
<dbReference type="SMART" id="SM00357">
    <property type="entry name" value="CSP"/>
    <property type="match status" value="1"/>
</dbReference>
<feature type="binding site" evidence="7">
    <location>
        <position position="251"/>
    </location>
    <ligand>
        <name>ATP</name>
        <dbReference type="ChEBI" id="CHEBI:30616"/>
    </ligand>
</feature>
<dbReference type="Gene3D" id="2.40.50.140">
    <property type="entry name" value="Nucleic acid-binding proteins"/>
    <property type="match status" value="1"/>
</dbReference>
<keyword evidence="4 7" id="KW-0694">RNA-binding</keyword>
<evidence type="ECO:0000256" key="3">
    <source>
        <dbReference type="ARBA" id="ARBA00022806"/>
    </source>
</evidence>
<keyword evidence="7" id="KW-0547">Nucleotide-binding</keyword>
<evidence type="ECO:0000256" key="5">
    <source>
        <dbReference type="ARBA" id="ARBA00023015"/>
    </source>
</evidence>
<dbReference type="AlphaFoldDB" id="A0A7T7F0N9"/>
<dbReference type="PANTHER" id="PTHR46425">
    <property type="entry name" value="TRANSCRIPTION TERMINATION FACTOR RHO"/>
    <property type="match status" value="1"/>
</dbReference>
<dbReference type="SUPFAM" id="SSF52540">
    <property type="entry name" value="P-loop containing nucleoside triphosphate hydrolases"/>
    <property type="match status" value="1"/>
</dbReference>
<dbReference type="GO" id="GO:0016787">
    <property type="term" value="F:hydrolase activity"/>
    <property type="evidence" value="ECO:0007669"/>
    <property type="project" value="UniProtKB-KW"/>
</dbReference>
<dbReference type="InterPro" id="IPR000194">
    <property type="entry name" value="ATPase_F1/V1/A1_a/bsu_nucl-bd"/>
</dbReference>
<accession>A0A7T7F0N9</accession>
<feature type="binding site" evidence="7">
    <location>
        <begin position="208"/>
        <end position="213"/>
    </location>
    <ligand>
        <name>ATP</name>
        <dbReference type="ChEBI" id="CHEBI:30616"/>
    </ligand>
</feature>
<sequence length="459" mass="51101">MTEIDSSTPENDDAAAKPAEPTENKAVPAAPQEEEVNVPELVVLAEMQKRPLPELYELGNELRVRVSSRTKHQIIFDVLCFYSKRGTVIEAEGVIELKNENSFGMLRTPSSSFRAQPDDIYVPAQTVREFGLRHGQQVKVQARAPRDREKYLSASRVLEVEGLPAEDYQAATPFEHLTAMYPDRRIILENSELKNAACRAVDLIAPLGMGQRGVIVAPPRGGKTILLKSIASAIHANHPDVELVILLLDERPEEVTDFRETVNASVFSSTFDENPKRHIEVAEFVLERAKRLVERGKDVVILLDSLTRLARGYNALASGGGGSMSGGLNSKALQKARTFFNSARNAEEGGSLTILATALVETESKMDDIIFEEFKGTGNMEIRLDREMAERRLFPAIHFAQSATRKDDLLYHPDEMRRINVARRQLAQLPAPDAMQVLLKNIARTQNNTELLLTGLQLR</sequence>
<evidence type="ECO:0000256" key="1">
    <source>
        <dbReference type="ARBA" id="ARBA00022472"/>
    </source>
</evidence>
<evidence type="ECO:0000259" key="10">
    <source>
        <dbReference type="PROSITE" id="PS51856"/>
    </source>
</evidence>
<keyword evidence="6 7" id="KW-0804">Transcription</keyword>
<proteinExistence type="inferred from homology"/>
<evidence type="ECO:0000313" key="12">
    <source>
        <dbReference type="Proteomes" id="UP000475117"/>
    </source>
</evidence>
<dbReference type="EC" id="3.6.4.-" evidence="7"/>
<evidence type="ECO:0000256" key="2">
    <source>
        <dbReference type="ARBA" id="ARBA00022801"/>
    </source>
</evidence>